<keyword evidence="3" id="KW-1185">Reference proteome</keyword>
<evidence type="ECO:0000313" key="3">
    <source>
        <dbReference type="Proteomes" id="UP000325255"/>
    </source>
</evidence>
<comment type="caution">
    <text evidence="2">The sequence shown here is derived from an EMBL/GenBank/DDBJ whole genome shotgun (WGS) entry which is preliminary data.</text>
</comment>
<feature type="compositionally biased region" description="Low complexity" evidence="1">
    <location>
        <begin position="133"/>
        <end position="156"/>
    </location>
</feature>
<sequence>MDLTIAMRGVLLRRLNALHLAFTGVLDLRSMSVIVRALDEIMRNGDGHPAPLSEADLDIAAAFRAELVARIASAHENGEVIAELHGAGPRQPPSTPVAATPDAEVPPPPPVPAETPEVAPPSVAELTAPLPQAPSAGDAPSPSAAAPAGSAQPQAATLLGRLLGRHSAPDASPPKESDPPREGAPSKDGPIPLILWNN</sequence>
<name>A0A5M6ITL6_9PROT</name>
<feature type="compositionally biased region" description="Pro residues" evidence="1">
    <location>
        <begin position="104"/>
        <end position="113"/>
    </location>
</feature>
<gene>
    <name evidence="2" type="ORF">F1189_13955</name>
</gene>
<reference evidence="2 3" key="1">
    <citation type="submission" date="2019-09" db="EMBL/GenBank/DDBJ databases">
        <title>Genome sequence of Rhodovastum atsumiense, a diverse member of the Acetobacteraceae family of non-sulfur purple photosynthetic bacteria.</title>
        <authorList>
            <person name="Meyer T."/>
            <person name="Kyndt J."/>
        </authorList>
    </citation>
    <scope>NUCLEOTIDE SEQUENCE [LARGE SCALE GENOMIC DNA]</scope>
    <source>
        <strain evidence="2 3">DSM 21279</strain>
    </source>
</reference>
<evidence type="ECO:0000256" key="1">
    <source>
        <dbReference type="SAM" id="MobiDB-lite"/>
    </source>
</evidence>
<protein>
    <submittedName>
        <fullName evidence="2">Uncharacterized protein</fullName>
    </submittedName>
</protein>
<feature type="region of interest" description="Disordered" evidence="1">
    <location>
        <begin position="85"/>
        <end position="198"/>
    </location>
</feature>
<proteinExistence type="predicted"/>
<dbReference type="EMBL" id="VWPK01000019">
    <property type="protein sequence ID" value="KAA5611660.1"/>
    <property type="molecule type" value="Genomic_DNA"/>
</dbReference>
<feature type="compositionally biased region" description="Low complexity" evidence="1">
    <location>
        <begin position="114"/>
        <end position="125"/>
    </location>
</feature>
<dbReference type="RefSeq" id="WP_150041434.1">
    <property type="nucleotide sequence ID" value="NZ_VWPK01000019.1"/>
</dbReference>
<accession>A0A5M6ITL6</accession>
<feature type="compositionally biased region" description="Basic and acidic residues" evidence="1">
    <location>
        <begin position="173"/>
        <end position="185"/>
    </location>
</feature>
<organism evidence="2 3">
    <name type="scientific">Rhodovastum atsumiense</name>
    <dbReference type="NCBI Taxonomy" id="504468"/>
    <lineage>
        <taxon>Bacteria</taxon>
        <taxon>Pseudomonadati</taxon>
        <taxon>Pseudomonadota</taxon>
        <taxon>Alphaproteobacteria</taxon>
        <taxon>Acetobacterales</taxon>
        <taxon>Acetobacteraceae</taxon>
        <taxon>Rhodovastum</taxon>
    </lineage>
</organism>
<dbReference type="AlphaFoldDB" id="A0A5M6ITL6"/>
<dbReference type="Proteomes" id="UP000325255">
    <property type="component" value="Unassembled WGS sequence"/>
</dbReference>
<evidence type="ECO:0000313" key="2">
    <source>
        <dbReference type="EMBL" id="KAA5611660.1"/>
    </source>
</evidence>